<feature type="domain" description="NUP160 C-terminal TPR" evidence="6">
    <location>
        <begin position="1153"/>
        <end position="1410"/>
    </location>
</feature>
<organism evidence="8 9">
    <name type="scientific">Limulus polyphemus</name>
    <name type="common">Atlantic horseshoe crab</name>
    <dbReference type="NCBI Taxonomy" id="6850"/>
    <lineage>
        <taxon>Eukaryota</taxon>
        <taxon>Metazoa</taxon>
        <taxon>Ecdysozoa</taxon>
        <taxon>Arthropoda</taxon>
        <taxon>Chelicerata</taxon>
        <taxon>Merostomata</taxon>
        <taxon>Xiphosura</taxon>
        <taxon>Limulidae</taxon>
        <taxon>Limulus</taxon>
    </lineage>
</organism>
<dbReference type="Pfam" id="PF23347">
    <property type="entry name" value="TPR_Nup160_C"/>
    <property type="match status" value="1"/>
</dbReference>
<dbReference type="Pfam" id="PF23345">
    <property type="entry name" value="NUP160_helical"/>
    <property type="match status" value="1"/>
</dbReference>
<evidence type="ECO:0000259" key="6">
    <source>
        <dbReference type="Pfam" id="PF23347"/>
    </source>
</evidence>
<sequence>MSEVCFVEVTPHDGNTAKWKDITINTGAAQSTLQDIKLPEFAGCYSYQEESRTESSCNNRFIYWRAANDILELVEVSLDVNLIGNHVRLRFQHSPILRDLSIHETQDRVFILIATVSSVHRLVFPHPRKLGRIDVFTTQHSQFKLPSVFFDASVAAMRDTTSYHVLNHTTIGVPLPHTACLWLTQNHDAVFVLASSIGSVLVVSMASPENGGKVNSFELRRTSVMSRLWSGLVPSVIRGNPEGYEMALALVSHFMEKDWLVFALCKDLHLRIWSYQQQECLMAASVLEHCGESTSNISYHSSGVKPCLKKAVGSSGTNIYLGVFLNFPSQSQFCIFQPVVLSTQYHLAHVSTLFAPECDLVDFCVSSTHLWTLWLNATSDAVIRFTGIDSENDRSQTPGWTAVLLQPSVGSDVRLKLGYLDPREAYLAEIFQQERFTTSIIAKAISIYRKTLDTTHLGDAVVSVDNLMEEVTNVVENEIRLQAVESELSDQEYLELQLDCWEKFFSYCLQYHEVAYNIIRDSLLQNMYSVLRPCDSLEHLLFSNPSECTPKVFLNNSVINSDVELSANLLVLLDCLKLTQSYLTDEITTSFEQELFHLQPPEVLAREVVNDLISAGTQEKPLLSELECRLHTSTGILQALNALLKEVDLGQKKTEELSWENDDMDVRSQQLNSFFTSASGRSVIVRTLHQLAKLRFSHCRDLLLLQHLILSLGDKSGLSFEQSEKVRTETLPLTSIFTQAYYIVMWLTEAECTPVEASALEGGLRQLTLLDITEDPMTPRSQKSGVPEAKTIIELFLREQGGTQARQMLAKQQFPEENPTVWGSLLPMLVENLACLIWPISTNFFFPEFLLTHCQYLPLQEYVRLLQGWCEWNNCSRQFLLANCYLNMGEPLKAVDLFSQASEGVAREDFLRYKLLQASEDASTESLVVQYYLKVVQLLECFGLYDCIVTIATNALTAAEKDDPNIPTLWSLIFKYQLELGRNEEAYTAMTSNPDISRRKDCLRQFLVVLCERKQLKALVEFPYIDMQEDLITILESRARASDLLAHNYYDLLYSFHIQCNNFRRGASTMYEYAMRLGREVVGTQALMKQAWCYLTALSCLRLVDPKFAWIVKPVPSNKLMDSEAAHGMSPKRTSDGEEILNKSIKRRIEVLELADIKREYDLVHSRLQLIQKDPNSVHTAAVPLSASETVALLVGGGLFDAAIHVCQAFDLSLAPVFEGLASRCVSLMHQSTRNVNEDFESAETWEWLAENEITDTQCVSDPSGQRQAWLLLQSYLDRYEKSGITTYHRCVATRLLALGAVLPTWFQNSYKKHNIAELLMLYVMYDLVSEAAELAVEYIDAILGHGKEYFGLKHALHGTAPPVWMPHNVFDHILAALSESRSGLVLTQVEKMMQHKLDQYYQLLARASEAKATLIGQLPPSSTLISPLMETT</sequence>
<evidence type="ECO:0000256" key="1">
    <source>
        <dbReference type="ARBA" id="ARBA00004123"/>
    </source>
</evidence>
<feature type="domain" description="Nucleoporin Nup120/160 beta-propeller" evidence="4">
    <location>
        <begin position="60"/>
        <end position="538"/>
    </location>
</feature>
<evidence type="ECO:0000256" key="2">
    <source>
        <dbReference type="ARBA" id="ARBA00022448"/>
    </source>
</evidence>
<name>A0ABM1T4J6_LIMPO</name>
<evidence type="ECO:0000256" key="3">
    <source>
        <dbReference type="ARBA" id="ARBA00023242"/>
    </source>
</evidence>
<dbReference type="InterPro" id="IPR021717">
    <property type="entry name" value="Nucleoporin_Nup160"/>
</dbReference>
<evidence type="ECO:0000313" key="8">
    <source>
        <dbReference type="Proteomes" id="UP000694941"/>
    </source>
</evidence>
<dbReference type="InterPro" id="IPR056547">
    <property type="entry name" value="NUP160_helical"/>
</dbReference>
<evidence type="ECO:0000259" key="5">
    <source>
        <dbReference type="Pfam" id="PF23345"/>
    </source>
</evidence>
<comment type="subcellular location">
    <subcellularLocation>
        <location evidence="1">Nucleus</location>
    </subcellularLocation>
</comment>
<dbReference type="InterPro" id="IPR056535">
    <property type="entry name" value="TPR_NUP160_M"/>
</dbReference>
<dbReference type="InterPro" id="IPR059141">
    <property type="entry name" value="Beta-prop_Nup120_160"/>
</dbReference>
<gene>
    <name evidence="9" type="primary">LOC106467009</name>
</gene>
<dbReference type="InterPro" id="IPR056536">
    <property type="entry name" value="TPR_NUP160_C"/>
</dbReference>
<feature type="domain" description="NUP160 middle TPR" evidence="7">
    <location>
        <begin position="838"/>
        <end position="1103"/>
    </location>
</feature>
<evidence type="ECO:0000313" key="9">
    <source>
        <dbReference type="RefSeq" id="XP_022250802.1"/>
    </source>
</evidence>
<dbReference type="Pfam" id="PF11715">
    <property type="entry name" value="Beta-prop_Nup120_160"/>
    <property type="match status" value="1"/>
</dbReference>
<keyword evidence="2" id="KW-0813">Transport</keyword>
<protein>
    <submittedName>
        <fullName evidence="9">Nuclear pore complex protein Nup160-like</fullName>
    </submittedName>
</protein>
<reference evidence="9" key="1">
    <citation type="submission" date="2025-08" db="UniProtKB">
        <authorList>
            <consortium name="RefSeq"/>
        </authorList>
    </citation>
    <scope>IDENTIFICATION</scope>
    <source>
        <tissue evidence="9">Muscle</tissue>
    </source>
</reference>
<dbReference type="Pfam" id="PF23354">
    <property type="entry name" value="TPR_NUP160_120_M"/>
    <property type="match status" value="1"/>
</dbReference>
<evidence type="ECO:0000259" key="7">
    <source>
        <dbReference type="Pfam" id="PF23354"/>
    </source>
</evidence>
<keyword evidence="8" id="KW-1185">Reference proteome</keyword>
<keyword evidence="3" id="KW-0539">Nucleus</keyword>
<evidence type="ECO:0000259" key="4">
    <source>
        <dbReference type="Pfam" id="PF11715"/>
    </source>
</evidence>
<proteinExistence type="predicted"/>
<dbReference type="Proteomes" id="UP000694941">
    <property type="component" value="Unplaced"/>
</dbReference>
<feature type="domain" description="NUP160 helical" evidence="5">
    <location>
        <begin position="562"/>
        <end position="796"/>
    </location>
</feature>
<dbReference type="PANTHER" id="PTHR21286:SF0">
    <property type="entry name" value="NUCLEAR PORE COMPLEX PROTEIN NUP160"/>
    <property type="match status" value="1"/>
</dbReference>
<dbReference type="RefSeq" id="XP_022250802.1">
    <property type="nucleotide sequence ID" value="XM_022395094.1"/>
</dbReference>
<dbReference type="PANTHER" id="PTHR21286">
    <property type="entry name" value="NUCLEAR PORE COMPLEX PROTEIN NUP160"/>
    <property type="match status" value="1"/>
</dbReference>
<dbReference type="GeneID" id="106467009"/>
<accession>A0ABM1T4J6</accession>